<evidence type="ECO:0008006" key="5">
    <source>
        <dbReference type="Google" id="ProtNLM"/>
    </source>
</evidence>
<comment type="caution">
    <text evidence="3">The sequence shown here is derived from an EMBL/GenBank/DDBJ whole genome shotgun (WGS) entry which is preliminary data.</text>
</comment>
<evidence type="ECO:0000313" key="3">
    <source>
        <dbReference type="EMBL" id="NMH28293.1"/>
    </source>
</evidence>
<keyword evidence="4" id="KW-1185">Reference proteome</keyword>
<dbReference type="EMBL" id="JAAMPU010000105">
    <property type="protein sequence ID" value="NMH28293.1"/>
    <property type="molecule type" value="Genomic_DNA"/>
</dbReference>
<sequence>MKSITKSLTVLALALMLSGTVFSCKSKEGMEEPAATDTTTVDTTTAATPEPAAAPATTDTVAKDTTAAPAK</sequence>
<protein>
    <recommendedName>
        <fullName evidence="5">Coproporphyrinogen III oxidase</fullName>
    </recommendedName>
</protein>
<feature type="region of interest" description="Disordered" evidence="1">
    <location>
        <begin position="28"/>
        <end position="71"/>
    </location>
</feature>
<reference evidence="3" key="1">
    <citation type="submission" date="2020-02" db="EMBL/GenBank/DDBJ databases">
        <title>Flavobacterium sp. genome.</title>
        <authorList>
            <person name="Jung H.S."/>
            <person name="Baek J.H."/>
            <person name="Jeon C.O."/>
        </authorList>
    </citation>
    <scope>NUCLEOTIDE SEQUENCE</scope>
    <source>
        <strain evidence="3">SE-s28</strain>
    </source>
</reference>
<evidence type="ECO:0000256" key="2">
    <source>
        <dbReference type="SAM" id="SignalP"/>
    </source>
</evidence>
<gene>
    <name evidence="3" type="ORF">G6047_09640</name>
</gene>
<dbReference type="AlphaFoldDB" id="A0A972FM70"/>
<keyword evidence="2" id="KW-0732">Signal</keyword>
<organism evidence="3 4">
    <name type="scientific">Flavobacterium silvaticum</name>
    <dbReference type="NCBI Taxonomy" id="1852020"/>
    <lineage>
        <taxon>Bacteria</taxon>
        <taxon>Pseudomonadati</taxon>
        <taxon>Bacteroidota</taxon>
        <taxon>Flavobacteriia</taxon>
        <taxon>Flavobacteriales</taxon>
        <taxon>Flavobacteriaceae</taxon>
        <taxon>Flavobacterium</taxon>
    </lineage>
</organism>
<dbReference type="Proteomes" id="UP000712080">
    <property type="component" value="Unassembled WGS sequence"/>
</dbReference>
<feature type="compositionally biased region" description="Low complexity" evidence="1">
    <location>
        <begin position="32"/>
        <end position="71"/>
    </location>
</feature>
<dbReference type="RefSeq" id="WP_169527403.1">
    <property type="nucleotide sequence ID" value="NZ_JAAMPU010000105.1"/>
</dbReference>
<name>A0A972FM70_9FLAO</name>
<evidence type="ECO:0000256" key="1">
    <source>
        <dbReference type="SAM" id="MobiDB-lite"/>
    </source>
</evidence>
<dbReference type="PROSITE" id="PS51257">
    <property type="entry name" value="PROKAR_LIPOPROTEIN"/>
    <property type="match status" value="1"/>
</dbReference>
<evidence type="ECO:0000313" key="4">
    <source>
        <dbReference type="Proteomes" id="UP000712080"/>
    </source>
</evidence>
<feature type="chain" id="PRO_5038135718" description="Coproporphyrinogen III oxidase" evidence="2">
    <location>
        <begin position="24"/>
        <end position="71"/>
    </location>
</feature>
<feature type="signal peptide" evidence="2">
    <location>
        <begin position="1"/>
        <end position="23"/>
    </location>
</feature>
<accession>A0A972FM70</accession>
<proteinExistence type="predicted"/>